<dbReference type="EMBL" id="LJXT01000043">
    <property type="protein sequence ID" value="KPQ16103.1"/>
    <property type="molecule type" value="Genomic_DNA"/>
</dbReference>
<sequence>MDIHFLTSIKIEGLKSCENDRFMQASVIGHLTPVRSGGSVSLSKENETTGIIPYIHKYYSLKAN</sequence>
<reference evidence="1 2" key="1">
    <citation type="submission" date="2015-09" db="EMBL/GenBank/DDBJ databases">
        <title>Identification and resolution of microdiversity through metagenomic sequencing of parallel consortia.</title>
        <authorList>
            <person name="Nelson W.C."/>
            <person name="Romine M.F."/>
            <person name="Lindemann S.R."/>
        </authorList>
    </citation>
    <scope>NUCLEOTIDE SEQUENCE [LARGE SCALE GENOMIC DNA]</scope>
    <source>
        <strain evidence="1">HL-49</strain>
    </source>
</reference>
<evidence type="ECO:0000313" key="2">
    <source>
        <dbReference type="Proteomes" id="UP000050421"/>
    </source>
</evidence>
<dbReference type="AlphaFoldDB" id="A0A0P7XIS1"/>
<dbReference type="Proteomes" id="UP000050421">
    <property type="component" value="Unassembled WGS sequence"/>
</dbReference>
<evidence type="ECO:0000313" key="1">
    <source>
        <dbReference type="EMBL" id="KPQ16103.1"/>
    </source>
</evidence>
<gene>
    <name evidence="1" type="ORF">HLUCCX10_08265</name>
</gene>
<dbReference type="STRING" id="1305737.GCA_000526355_02096"/>
<comment type="caution">
    <text evidence="1">The sequence shown here is derived from an EMBL/GenBank/DDBJ whole genome shotgun (WGS) entry which is preliminary data.</text>
</comment>
<name>A0A0P7XIS1_9BACT</name>
<accession>A0A0P7XIS1</accession>
<proteinExistence type="predicted"/>
<protein>
    <submittedName>
        <fullName evidence="1">Uncharacterized protein</fullName>
    </submittedName>
</protein>
<organism evidence="1 2">
    <name type="scientific">Algoriphagus marincola HL-49</name>
    <dbReference type="NCBI Taxonomy" id="1305737"/>
    <lineage>
        <taxon>Bacteria</taxon>
        <taxon>Pseudomonadati</taxon>
        <taxon>Bacteroidota</taxon>
        <taxon>Cytophagia</taxon>
        <taxon>Cytophagales</taxon>
        <taxon>Cyclobacteriaceae</taxon>
        <taxon>Algoriphagus</taxon>
    </lineage>
</organism>
<dbReference type="PATRIC" id="fig|1305737.6.peg.2300"/>